<organism evidence="9">
    <name type="scientific">Naegleria gruberi</name>
    <name type="common">Amoeba</name>
    <dbReference type="NCBI Taxonomy" id="5762"/>
    <lineage>
        <taxon>Eukaryota</taxon>
        <taxon>Discoba</taxon>
        <taxon>Heterolobosea</taxon>
        <taxon>Tetramitia</taxon>
        <taxon>Eutetramitia</taxon>
        <taxon>Vahlkampfiidae</taxon>
        <taxon>Naegleria</taxon>
    </lineage>
</organism>
<dbReference type="EMBL" id="GG738851">
    <property type="protein sequence ID" value="EFC48395.1"/>
    <property type="molecule type" value="Genomic_DNA"/>
</dbReference>
<dbReference type="GO" id="GO:0005776">
    <property type="term" value="C:autophagosome"/>
    <property type="evidence" value="ECO:0007669"/>
    <property type="project" value="TreeGrafter"/>
</dbReference>
<keyword evidence="2 5" id="KW-0547">Nucleotide-binding</keyword>
<dbReference type="GO" id="GO:0016020">
    <property type="term" value="C:membrane"/>
    <property type="evidence" value="ECO:0007669"/>
    <property type="project" value="TreeGrafter"/>
</dbReference>
<dbReference type="PROSITE" id="PS50011">
    <property type="entry name" value="PROTEIN_KINASE_DOM"/>
    <property type="match status" value="1"/>
</dbReference>
<dbReference type="PANTHER" id="PTHR24348:SF22">
    <property type="entry name" value="NON-SPECIFIC SERINE_THREONINE PROTEIN KINASE"/>
    <property type="match status" value="1"/>
</dbReference>
<feature type="domain" description="Protein kinase" evidence="7">
    <location>
        <begin position="60"/>
        <end position="341"/>
    </location>
</feature>
<dbReference type="GO" id="GO:0010506">
    <property type="term" value="P:regulation of autophagy"/>
    <property type="evidence" value="ECO:0007669"/>
    <property type="project" value="InterPro"/>
</dbReference>
<dbReference type="GO" id="GO:0000407">
    <property type="term" value="C:phagophore assembly site"/>
    <property type="evidence" value="ECO:0007669"/>
    <property type="project" value="TreeGrafter"/>
</dbReference>
<dbReference type="VEuPathDB" id="AmoebaDB:NAEGRDRAFT_78549"/>
<sequence length="672" mass="76079">MQQQPTTQQQQQQKPSGGTTTTPTSAGTTTTNLAQATSTGSSSSSSSRRVMVKSLGRFIQLKEKHIGSGAYADVYEGYNQDTKEKVAIKVIQRNKLHDRLIQNLESEITVMKRIKSDYVIKLYEVHRSKRNYYLILELCSGGELAKFLKKGKLPKEVMNPFGGIKESIVKKFILHLSKGLKHMHEQNLIHRDLKPANLLFSRPFQIINKDKQDLTYKDVDFGFLKIADFGFAREIGPNDLAQTLCGTPLYMAPEILSGQKYNIKADLWSLGAIIYEMLFARPPYMASNQFDLLNQIKKGPPSYPATNSSFSQGVIDLLKGLLQCEPEYRMNFVQFYNHYYLIALREEFGDCEELNTNILPPTVVEPTPQEPVINPNVVEPPVVDIVPVVVQEQTPPPIVQPIVPVVEAVKEFPITAQVKPEDILEEVPLEKIVADKLFISNPSEDGTSKPSQPLGGGNVVIIMDQRIPSDEAFKKTKEYSLDSVIGTNPTVIFDFSNLSCGEECRALLGQIEKKAKLAWFISETGLVMEKNLKYSEAYALYVRACILIRDCLTILKENVENNDRSQTFTILLRDWLTDFFTHGEAVQNKIITKEVDVNNIIYQMAIELAKEAAHKEYLGSMECIGLYVRAKHFLTYLMEESFSDKKKFNDFVENFNSRISYLEEQYTKANNL</sequence>
<feature type="binding site" evidence="5">
    <location>
        <position position="89"/>
    </location>
    <ligand>
        <name>ATP</name>
        <dbReference type="ChEBI" id="CHEBI:30616"/>
    </ligand>
</feature>
<evidence type="ECO:0000313" key="8">
    <source>
        <dbReference type="EMBL" id="EFC48395.1"/>
    </source>
</evidence>
<reference evidence="8 9" key="1">
    <citation type="journal article" date="2010" name="Cell">
        <title>The genome of Naegleria gruberi illuminates early eukaryotic versatility.</title>
        <authorList>
            <person name="Fritz-Laylin L.K."/>
            <person name="Prochnik S.E."/>
            <person name="Ginger M.L."/>
            <person name="Dacks J.B."/>
            <person name="Carpenter M.L."/>
            <person name="Field M.C."/>
            <person name="Kuo A."/>
            <person name="Paredez A."/>
            <person name="Chapman J."/>
            <person name="Pham J."/>
            <person name="Shu S."/>
            <person name="Neupane R."/>
            <person name="Cipriano M."/>
            <person name="Mancuso J."/>
            <person name="Tu H."/>
            <person name="Salamov A."/>
            <person name="Lindquist E."/>
            <person name="Shapiro H."/>
            <person name="Lucas S."/>
            <person name="Grigoriev I.V."/>
            <person name="Cande W.Z."/>
            <person name="Fulton C."/>
            <person name="Rokhsar D.S."/>
            <person name="Dawson S.C."/>
        </authorList>
    </citation>
    <scope>NUCLEOTIDE SEQUENCE [LARGE SCALE GENOMIC DNA]</scope>
    <source>
        <strain evidence="8 9">NEG-M</strain>
    </source>
</reference>
<name>D2V4J0_NAEGR</name>
<dbReference type="InterPro" id="IPR017441">
    <property type="entry name" value="Protein_kinase_ATP_BS"/>
</dbReference>
<dbReference type="Proteomes" id="UP000006671">
    <property type="component" value="Unassembled WGS sequence"/>
</dbReference>
<dbReference type="GO" id="GO:0005829">
    <property type="term" value="C:cytosol"/>
    <property type="evidence" value="ECO:0007669"/>
    <property type="project" value="TreeGrafter"/>
</dbReference>
<dbReference type="AlphaFoldDB" id="D2V4J0"/>
<dbReference type="InterPro" id="IPR000719">
    <property type="entry name" value="Prot_kinase_dom"/>
</dbReference>
<evidence type="ECO:0000259" key="7">
    <source>
        <dbReference type="PROSITE" id="PS50011"/>
    </source>
</evidence>
<dbReference type="GeneID" id="8862152"/>
<keyword evidence="1" id="KW-0808">Transferase</keyword>
<gene>
    <name evidence="8" type="ORF">NAEGRDRAFT_78549</name>
</gene>
<dbReference type="GO" id="GO:0004674">
    <property type="term" value="F:protein serine/threonine kinase activity"/>
    <property type="evidence" value="ECO:0007669"/>
    <property type="project" value="InterPro"/>
</dbReference>
<dbReference type="OrthoDB" id="346907at2759"/>
<dbReference type="GO" id="GO:0000045">
    <property type="term" value="P:autophagosome assembly"/>
    <property type="evidence" value="ECO:0007669"/>
    <property type="project" value="TreeGrafter"/>
</dbReference>
<evidence type="ECO:0000256" key="1">
    <source>
        <dbReference type="ARBA" id="ARBA00022679"/>
    </source>
</evidence>
<dbReference type="eggNOG" id="KOG0595">
    <property type="taxonomic scope" value="Eukaryota"/>
</dbReference>
<dbReference type="InParanoid" id="D2V4J0"/>
<dbReference type="PROSITE" id="PS00107">
    <property type="entry name" value="PROTEIN_KINASE_ATP"/>
    <property type="match status" value="1"/>
</dbReference>
<accession>D2V4J0</accession>
<evidence type="ECO:0000313" key="9">
    <source>
        <dbReference type="Proteomes" id="UP000006671"/>
    </source>
</evidence>
<keyword evidence="4 5" id="KW-0067">ATP-binding</keyword>
<dbReference type="InterPro" id="IPR008271">
    <property type="entry name" value="Ser/Thr_kinase_AS"/>
</dbReference>
<evidence type="ECO:0000256" key="3">
    <source>
        <dbReference type="ARBA" id="ARBA00022777"/>
    </source>
</evidence>
<evidence type="ECO:0000256" key="4">
    <source>
        <dbReference type="ARBA" id="ARBA00022840"/>
    </source>
</evidence>
<proteinExistence type="predicted"/>
<dbReference type="Gene3D" id="1.10.510.10">
    <property type="entry name" value="Transferase(Phosphotransferase) domain 1"/>
    <property type="match status" value="1"/>
</dbReference>
<evidence type="ECO:0000256" key="6">
    <source>
        <dbReference type="SAM" id="MobiDB-lite"/>
    </source>
</evidence>
<dbReference type="RefSeq" id="XP_002681139.1">
    <property type="nucleotide sequence ID" value="XM_002681093.1"/>
</dbReference>
<keyword evidence="9" id="KW-1185">Reference proteome</keyword>
<dbReference type="PROSITE" id="PS00108">
    <property type="entry name" value="PROTEIN_KINASE_ST"/>
    <property type="match status" value="1"/>
</dbReference>
<protein>
    <submittedName>
        <fullName evidence="8">Serine/threonine kinase</fullName>
    </submittedName>
</protein>
<dbReference type="InterPro" id="IPR011009">
    <property type="entry name" value="Kinase-like_dom_sf"/>
</dbReference>
<dbReference type="PANTHER" id="PTHR24348">
    <property type="entry name" value="SERINE/THREONINE-PROTEIN KINASE UNC-51-RELATED"/>
    <property type="match status" value="1"/>
</dbReference>
<feature type="compositionally biased region" description="Low complexity" evidence="6">
    <location>
        <begin position="1"/>
        <end position="47"/>
    </location>
</feature>
<feature type="region of interest" description="Disordered" evidence="6">
    <location>
        <begin position="1"/>
        <end position="48"/>
    </location>
</feature>
<dbReference type="InterPro" id="IPR045269">
    <property type="entry name" value="Atg1-like"/>
</dbReference>
<dbReference type="SUPFAM" id="SSF56112">
    <property type="entry name" value="Protein kinase-like (PK-like)"/>
    <property type="match status" value="1"/>
</dbReference>
<dbReference type="KEGG" id="ngr:NAEGRDRAFT_78549"/>
<dbReference type="Pfam" id="PF00069">
    <property type="entry name" value="Pkinase"/>
    <property type="match status" value="1"/>
</dbReference>
<evidence type="ECO:0000256" key="2">
    <source>
        <dbReference type="ARBA" id="ARBA00022741"/>
    </source>
</evidence>
<evidence type="ECO:0000256" key="5">
    <source>
        <dbReference type="PROSITE-ProRule" id="PRU10141"/>
    </source>
</evidence>
<dbReference type="SMART" id="SM00220">
    <property type="entry name" value="S_TKc"/>
    <property type="match status" value="1"/>
</dbReference>
<dbReference type="GO" id="GO:0005524">
    <property type="term" value="F:ATP binding"/>
    <property type="evidence" value="ECO:0007669"/>
    <property type="project" value="UniProtKB-UniRule"/>
</dbReference>
<keyword evidence="3 8" id="KW-0418">Kinase</keyword>
<dbReference type="STRING" id="5762.D2V4J0"/>